<dbReference type="EMBL" id="KB743139">
    <property type="protein sequence ID" value="EOB01023.1"/>
    <property type="molecule type" value="Genomic_DNA"/>
</dbReference>
<keyword evidence="3" id="KW-1185">Reference proteome</keyword>
<proteinExistence type="predicted"/>
<sequence length="782" mass="87298">MVPSLVSPVDFWLLEGSCLVLILWHSKDKCDWPVWSMATALQRVQRLPVGAVPRSLSTRVLHPTTSGMRASLSSSLLRLCDFSEARCSLPCIASQCPNSKQKQTNTQVKAVTAVQTSGASNDDDAFDLYVTFHFWGSPSTYNFWQTCAELMGYVTVYSAIIEQQDKGLKKKKCDHSGCANEDLELVVQLKESWFSQSAESSGLAPAGIKNQTVFLFCEFPSPVGTLSWYELGNDAALRSQRSSLALGRETYAALLEIKNTDCETHLWCVLECNSQAKVSRPENTFTWQSQLELIWESAAVWLILNKDMKTFFKLQSMSQGQCTSDGVVSIFSALWKVQFSLYCGERLSAAHKPDETMVNEVGHWRLDLRSLLHSFQLNVELSTYEGNARMKYIYAGGNLSVAALCSVLADGSYFLVMLQWHKNEQKREAGDVWMKFKNRTRTGCTVTDVYKEASSALRRQESSRPNTKSENAGVDTQEETNPFKSGGALSFFCCLFTATNTFSENGKLRLVLAGSREGTLWSCLTGWCRRSHNGAGDVSWIVFQEMKKEQERKFLWLEIIICMKEKPNKKLKRSGPQSCEKNHGSGAVTKQFLQTGPAGGCVGLLLVWALLLATSVYPKADERRTWNQRICMDCLRALKFFSVGQGFEDGMQGSTAETKTTRGERLENTVSIEKKFRLYQKWKPSPFNGHVLANHPSRRAKDSLAGSAVTLAPARAEGIGKICEEVTLLGGSLDLCGMLQLSVWPYETADERSVRAAPRFSRVLTARGACPLWQGLFLQWSS</sequence>
<name>R0LKR9_ANAPL</name>
<dbReference type="AlphaFoldDB" id="R0LKR9"/>
<protein>
    <submittedName>
        <fullName evidence="2">Uncharacterized protein</fullName>
    </submittedName>
</protein>
<organism evidence="2 3">
    <name type="scientific">Anas platyrhynchos</name>
    <name type="common">Mallard</name>
    <name type="synonym">Anas boschas</name>
    <dbReference type="NCBI Taxonomy" id="8839"/>
    <lineage>
        <taxon>Eukaryota</taxon>
        <taxon>Metazoa</taxon>
        <taxon>Chordata</taxon>
        <taxon>Craniata</taxon>
        <taxon>Vertebrata</taxon>
        <taxon>Euteleostomi</taxon>
        <taxon>Archelosauria</taxon>
        <taxon>Archosauria</taxon>
        <taxon>Dinosauria</taxon>
        <taxon>Saurischia</taxon>
        <taxon>Theropoda</taxon>
        <taxon>Coelurosauria</taxon>
        <taxon>Aves</taxon>
        <taxon>Neognathae</taxon>
        <taxon>Galloanserae</taxon>
        <taxon>Anseriformes</taxon>
        <taxon>Anatidae</taxon>
        <taxon>Anatinae</taxon>
        <taxon>Anas</taxon>
    </lineage>
</organism>
<evidence type="ECO:0000256" key="1">
    <source>
        <dbReference type="SAM" id="MobiDB-lite"/>
    </source>
</evidence>
<dbReference type="Proteomes" id="UP000296049">
    <property type="component" value="Unassembled WGS sequence"/>
</dbReference>
<evidence type="ECO:0000313" key="2">
    <source>
        <dbReference type="EMBL" id="EOB01023.1"/>
    </source>
</evidence>
<gene>
    <name evidence="2" type="ORF">Anapl_00416</name>
</gene>
<evidence type="ECO:0000313" key="3">
    <source>
        <dbReference type="Proteomes" id="UP000296049"/>
    </source>
</evidence>
<reference evidence="3" key="1">
    <citation type="journal article" date="2013" name="Nat. Genet.">
        <title>The duck genome and transcriptome provide insight into an avian influenza virus reservoir species.</title>
        <authorList>
            <person name="Huang Y."/>
            <person name="Li Y."/>
            <person name="Burt D.W."/>
            <person name="Chen H."/>
            <person name="Zhang Y."/>
            <person name="Qian W."/>
            <person name="Kim H."/>
            <person name="Gan S."/>
            <person name="Zhao Y."/>
            <person name="Li J."/>
            <person name="Yi K."/>
            <person name="Feng H."/>
            <person name="Zhu P."/>
            <person name="Li B."/>
            <person name="Liu Q."/>
            <person name="Fairley S."/>
            <person name="Magor K.E."/>
            <person name="Du Z."/>
            <person name="Hu X."/>
            <person name="Goodman L."/>
            <person name="Tafer H."/>
            <person name="Vignal A."/>
            <person name="Lee T."/>
            <person name="Kim K.W."/>
            <person name="Sheng Z."/>
            <person name="An Y."/>
            <person name="Searle S."/>
            <person name="Herrero J."/>
            <person name="Groenen M.A."/>
            <person name="Crooijmans R.P."/>
            <person name="Faraut T."/>
            <person name="Cai Q."/>
            <person name="Webster R.G."/>
            <person name="Aldridge J.R."/>
            <person name="Warren W.C."/>
            <person name="Bartschat S."/>
            <person name="Kehr S."/>
            <person name="Marz M."/>
            <person name="Stadler P.F."/>
            <person name="Smith J."/>
            <person name="Kraus R.H."/>
            <person name="Zhao Y."/>
            <person name="Ren L."/>
            <person name="Fei J."/>
            <person name="Morisson M."/>
            <person name="Kaiser P."/>
            <person name="Griffin D.K."/>
            <person name="Rao M."/>
            <person name="Pitel F."/>
            <person name="Wang J."/>
            <person name="Li N."/>
        </authorList>
    </citation>
    <scope>NUCLEOTIDE SEQUENCE [LARGE SCALE GENOMIC DNA]</scope>
</reference>
<feature type="region of interest" description="Disordered" evidence="1">
    <location>
        <begin position="455"/>
        <end position="480"/>
    </location>
</feature>
<accession>R0LKR9</accession>